<dbReference type="PANTHER" id="PTHR15154:SF2">
    <property type="entry name" value="HAMARTIN"/>
    <property type="match status" value="1"/>
</dbReference>
<dbReference type="AlphaFoldDB" id="A0A9N7UK55"/>
<dbReference type="GO" id="GO:0033596">
    <property type="term" value="C:TSC1-TSC2 complex"/>
    <property type="evidence" value="ECO:0007669"/>
    <property type="project" value="TreeGrafter"/>
</dbReference>
<dbReference type="Proteomes" id="UP001153269">
    <property type="component" value="Unassembled WGS sequence"/>
</dbReference>
<dbReference type="GO" id="GO:0051726">
    <property type="term" value="P:regulation of cell cycle"/>
    <property type="evidence" value="ECO:0007669"/>
    <property type="project" value="TreeGrafter"/>
</dbReference>
<dbReference type="EMBL" id="CADEAL010001368">
    <property type="protein sequence ID" value="CAB1431744.1"/>
    <property type="molecule type" value="Genomic_DNA"/>
</dbReference>
<protein>
    <submittedName>
        <fullName evidence="3">Uncharacterized protein</fullName>
    </submittedName>
</protein>
<accession>A0A9N7UK55</accession>
<comment type="caution">
    <text evidence="3">The sequence shown here is derived from an EMBL/GenBank/DDBJ whole genome shotgun (WGS) entry which is preliminary data.</text>
</comment>
<keyword evidence="1" id="KW-0175">Coiled coil</keyword>
<dbReference type="GO" id="GO:0032007">
    <property type="term" value="P:negative regulation of TOR signaling"/>
    <property type="evidence" value="ECO:0007669"/>
    <property type="project" value="TreeGrafter"/>
</dbReference>
<dbReference type="GO" id="GO:0008285">
    <property type="term" value="P:negative regulation of cell population proliferation"/>
    <property type="evidence" value="ECO:0007669"/>
    <property type="project" value="TreeGrafter"/>
</dbReference>
<dbReference type="InterPro" id="IPR007483">
    <property type="entry name" value="Hamartin"/>
</dbReference>
<sequence>MRAQLGVQDEEIRSMKLSLEEEQRRYTQLQQDTHEHTNQLNTQIQQLLLQQQDEQTHNQRLQSDLQECQSRLRIVEAELQSANNKANNSEHQLTQLSLKTKNEEDDHSDDDDDGDAGDEDDEDGGPDPWSCLSSSEQLQQQIFLMNQQLVLLRETNRALTNQLEGGGASRLTEASMLQCSVGKECQRLRDSDVQQRQKLEAANHRILELENQLTRKDQLIQDQKKLLEDTKAQNRAELSACDSRCLALQRVSQSLQTEMLHLYSQIHLETHSRPQDVCGRPNGGSVSLPVAQSSLRPRPPLLLLSPLAVGSFLEQRARQLFGPTNRSPEEEEEEEEEEEAEVEDEEVQSETLLLDQEVEEATLLSENPQMTPPSLATAHSFTAFKPAALPQVLPPPQT</sequence>
<name>A0A9N7UK55_PLEPL</name>
<feature type="compositionally biased region" description="Acidic residues" evidence="2">
    <location>
        <begin position="103"/>
        <end position="125"/>
    </location>
</feature>
<organism evidence="3 4">
    <name type="scientific">Pleuronectes platessa</name>
    <name type="common">European plaice</name>
    <dbReference type="NCBI Taxonomy" id="8262"/>
    <lineage>
        <taxon>Eukaryota</taxon>
        <taxon>Metazoa</taxon>
        <taxon>Chordata</taxon>
        <taxon>Craniata</taxon>
        <taxon>Vertebrata</taxon>
        <taxon>Euteleostomi</taxon>
        <taxon>Actinopterygii</taxon>
        <taxon>Neopterygii</taxon>
        <taxon>Teleostei</taxon>
        <taxon>Neoteleostei</taxon>
        <taxon>Acanthomorphata</taxon>
        <taxon>Carangaria</taxon>
        <taxon>Pleuronectiformes</taxon>
        <taxon>Pleuronectoidei</taxon>
        <taxon>Pleuronectidae</taxon>
        <taxon>Pleuronectes</taxon>
    </lineage>
</organism>
<evidence type="ECO:0000313" key="3">
    <source>
        <dbReference type="EMBL" id="CAB1431744.1"/>
    </source>
</evidence>
<proteinExistence type="predicted"/>
<feature type="coiled-coil region" evidence="1">
    <location>
        <begin position="192"/>
        <end position="229"/>
    </location>
</feature>
<gene>
    <name evidence="3" type="ORF">PLEPLA_LOCUS19801</name>
</gene>
<evidence type="ECO:0000256" key="1">
    <source>
        <dbReference type="SAM" id="Coils"/>
    </source>
</evidence>
<feature type="region of interest" description="Disordered" evidence="2">
    <location>
        <begin position="99"/>
        <end position="132"/>
    </location>
</feature>
<feature type="region of interest" description="Disordered" evidence="2">
    <location>
        <begin position="320"/>
        <end position="350"/>
    </location>
</feature>
<reference evidence="3" key="1">
    <citation type="submission" date="2020-03" db="EMBL/GenBank/DDBJ databases">
        <authorList>
            <person name="Weist P."/>
        </authorList>
    </citation>
    <scope>NUCLEOTIDE SEQUENCE</scope>
</reference>
<dbReference type="PANTHER" id="PTHR15154">
    <property type="entry name" value="HAMARTIN"/>
    <property type="match status" value="1"/>
</dbReference>
<feature type="compositionally biased region" description="Acidic residues" evidence="2">
    <location>
        <begin position="329"/>
        <end position="348"/>
    </location>
</feature>
<evidence type="ECO:0000313" key="4">
    <source>
        <dbReference type="Proteomes" id="UP001153269"/>
    </source>
</evidence>
<keyword evidence="4" id="KW-1185">Reference proteome</keyword>
<evidence type="ECO:0000256" key="2">
    <source>
        <dbReference type="SAM" id="MobiDB-lite"/>
    </source>
</evidence>
<feature type="coiled-coil region" evidence="1">
    <location>
        <begin position="12"/>
        <end position="99"/>
    </location>
</feature>